<dbReference type="InterPro" id="IPR009027">
    <property type="entry name" value="Ribosomal_bL9/RNase_H1_N"/>
</dbReference>
<evidence type="ECO:0000313" key="3">
    <source>
        <dbReference type="EMBL" id="EMD40256.1"/>
    </source>
</evidence>
<keyword evidence="4" id="KW-1185">Reference proteome</keyword>
<feature type="region of interest" description="Disordered" evidence="1">
    <location>
        <begin position="70"/>
        <end position="117"/>
    </location>
</feature>
<dbReference type="InterPro" id="IPR011320">
    <property type="entry name" value="RNase_H1_N"/>
</dbReference>
<feature type="compositionally biased region" description="Low complexity" evidence="1">
    <location>
        <begin position="314"/>
        <end position="326"/>
    </location>
</feature>
<evidence type="ECO:0000256" key="1">
    <source>
        <dbReference type="SAM" id="MobiDB-lite"/>
    </source>
</evidence>
<evidence type="ECO:0000259" key="2">
    <source>
        <dbReference type="Pfam" id="PF01693"/>
    </source>
</evidence>
<feature type="compositionally biased region" description="Polar residues" evidence="1">
    <location>
        <begin position="1"/>
        <end position="14"/>
    </location>
</feature>
<feature type="domain" description="Ribonuclease H1 N-terminal" evidence="2">
    <location>
        <begin position="413"/>
        <end position="452"/>
    </location>
</feature>
<accession>M2RN10</accession>
<sequence length="470" mass="51151">MTHYTDSTPLSPSPSRMRGPHSPVPPSAPASPTPQRKLRPLPIYLGQPKKPILPVTPPLQDSLVTRVGVFPDAPPLPPRHTRPTIGASATVRSPSAIRPSTPPRDSRSRLRGPVTPGAMWGAENIVRRTEHATNIATFSAPGRESTYHGAAPNIQTNIQVSINTEPVGATYTPTASPVEGRQAQLQRPQLSLDTRRSLAPIAQPAQAQDLPDYSTPFLSAPYTQVPNIPDSVPSSPELESPTPANHSPSRSHRPQSPPNCVLSYEDIRRALQDARGISRAPSRAYSAQGRSLETHRLPFEPSRSSSPAPCGQQKSGSPAKGKAKSVAPIHFLSRGEIPDSSTSMQRTSVLPNNGHTTPAFLAPVHESDEYIPTLEATADELGAMLEADLSFEDPEKMSEIEEVPKQIRRPKVWYVVFKGLRTGVYHSWNRVSEYTKGVSGNLQNKYDSRHAAITVYNKAKSDGIVERLYL</sequence>
<reference evidence="3 4" key="1">
    <citation type="journal article" date="2012" name="Proc. Natl. Acad. Sci. U.S.A.">
        <title>Comparative genomics of Ceriporiopsis subvermispora and Phanerochaete chrysosporium provide insight into selective ligninolysis.</title>
        <authorList>
            <person name="Fernandez-Fueyo E."/>
            <person name="Ruiz-Duenas F.J."/>
            <person name="Ferreira P."/>
            <person name="Floudas D."/>
            <person name="Hibbett D.S."/>
            <person name="Canessa P."/>
            <person name="Larrondo L.F."/>
            <person name="James T.Y."/>
            <person name="Seelenfreund D."/>
            <person name="Lobos S."/>
            <person name="Polanco R."/>
            <person name="Tello M."/>
            <person name="Honda Y."/>
            <person name="Watanabe T."/>
            <person name="Watanabe T."/>
            <person name="Ryu J.S."/>
            <person name="Kubicek C.P."/>
            <person name="Schmoll M."/>
            <person name="Gaskell J."/>
            <person name="Hammel K.E."/>
            <person name="St John F.J."/>
            <person name="Vanden Wymelenberg A."/>
            <person name="Sabat G."/>
            <person name="Splinter BonDurant S."/>
            <person name="Syed K."/>
            <person name="Yadav J.S."/>
            <person name="Doddapaneni H."/>
            <person name="Subramanian V."/>
            <person name="Lavin J.L."/>
            <person name="Oguiza J.A."/>
            <person name="Perez G."/>
            <person name="Pisabarro A.G."/>
            <person name="Ramirez L."/>
            <person name="Santoyo F."/>
            <person name="Master E."/>
            <person name="Coutinho P.M."/>
            <person name="Henrissat B."/>
            <person name="Lombard V."/>
            <person name="Magnuson J.K."/>
            <person name="Kuees U."/>
            <person name="Hori C."/>
            <person name="Igarashi K."/>
            <person name="Samejima M."/>
            <person name="Held B.W."/>
            <person name="Barry K.W."/>
            <person name="LaButti K.M."/>
            <person name="Lapidus A."/>
            <person name="Lindquist E.A."/>
            <person name="Lucas S.M."/>
            <person name="Riley R."/>
            <person name="Salamov A.A."/>
            <person name="Hoffmeister D."/>
            <person name="Schwenk D."/>
            <person name="Hadar Y."/>
            <person name="Yarden O."/>
            <person name="de Vries R.P."/>
            <person name="Wiebenga A."/>
            <person name="Stenlid J."/>
            <person name="Eastwood D."/>
            <person name="Grigoriev I.V."/>
            <person name="Berka R.M."/>
            <person name="Blanchette R.A."/>
            <person name="Kersten P."/>
            <person name="Martinez A.T."/>
            <person name="Vicuna R."/>
            <person name="Cullen D."/>
        </authorList>
    </citation>
    <scope>NUCLEOTIDE SEQUENCE [LARGE SCALE GENOMIC DNA]</scope>
    <source>
        <strain evidence="3 4">B</strain>
    </source>
</reference>
<feature type="region of interest" description="Disordered" evidence="1">
    <location>
        <begin position="297"/>
        <end position="326"/>
    </location>
</feature>
<name>M2RN10_CERS8</name>
<evidence type="ECO:0000313" key="4">
    <source>
        <dbReference type="Proteomes" id="UP000016930"/>
    </source>
</evidence>
<proteinExistence type="predicted"/>
<feature type="region of interest" description="Disordered" evidence="1">
    <location>
        <begin position="202"/>
        <end position="260"/>
    </location>
</feature>
<dbReference type="Proteomes" id="UP000016930">
    <property type="component" value="Unassembled WGS sequence"/>
</dbReference>
<gene>
    <name evidence="3" type="ORF">CERSUDRAFT_92751</name>
</gene>
<feature type="region of interest" description="Disordered" evidence="1">
    <location>
        <begin position="168"/>
        <end position="187"/>
    </location>
</feature>
<dbReference type="InterPro" id="IPR037056">
    <property type="entry name" value="RNase_H1_N_sf"/>
</dbReference>
<dbReference type="AlphaFoldDB" id="M2RN10"/>
<dbReference type="HOGENOM" id="CLU_581389_0_0_1"/>
<dbReference type="Gene3D" id="3.40.970.10">
    <property type="entry name" value="Ribonuclease H1, N-terminal domain"/>
    <property type="match status" value="1"/>
</dbReference>
<feature type="compositionally biased region" description="Pro residues" evidence="1">
    <location>
        <begin position="22"/>
        <end position="32"/>
    </location>
</feature>
<protein>
    <recommendedName>
        <fullName evidence="2">Ribonuclease H1 N-terminal domain-containing protein</fullName>
    </recommendedName>
</protein>
<dbReference type="SUPFAM" id="SSF55658">
    <property type="entry name" value="L9 N-domain-like"/>
    <property type="match status" value="1"/>
</dbReference>
<feature type="region of interest" description="Disordered" evidence="1">
    <location>
        <begin position="1"/>
        <end position="58"/>
    </location>
</feature>
<dbReference type="EMBL" id="KB445793">
    <property type="protein sequence ID" value="EMD40256.1"/>
    <property type="molecule type" value="Genomic_DNA"/>
</dbReference>
<dbReference type="Pfam" id="PF01693">
    <property type="entry name" value="Cauli_VI"/>
    <property type="match status" value="1"/>
</dbReference>
<dbReference type="OrthoDB" id="3270804at2759"/>
<organism evidence="3 4">
    <name type="scientific">Ceriporiopsis subvermispora (strain B)</name>
    <name type="common">White-rot fungus</name>
    <name type="synonym">Gelatoporia subvermispora</name>
    <dbReference type="NCBI Taxonomy" id="914234"/>
    <lineage>
        <taxon>Eukaryota</taxon>
        <taxon>Fungi</taxon>
        <taxon>Dikarya</taxon>
        <taxon>Basidiomycota</taxon>
        <taxon>Agaricomycotina</taxon>
        <taxon>Agaricomycetes</taxon>
        <taxon>Polyporales</taxon>
        <taxon>Gelatoporiaceae</taxon>
        <taxon>Gelatoporia</taxon>
    </lineage>
</organism>